<evidence type="ECO:0000313" key="9">
    <source>
        <dbReference type="Proteomes" id="UP000237310"/>
    </source>
</evidence>
<dbReference type="PANTHER" id="PTHR10434">
    <property type="entry name" value="1-ACYL-SN-GLYCEROL-3-PHOSPHATE ACYLTRANSFERASE"/>
    <property type="match status" value="1"/>
</dbReference>
<evidence type="ECO:0000256" key="4">
    <source>
        <dbReference type="ARBA" id="ARBA00023098"/>
    </source>
</evidence>
<keyword evidence="5 8" id="KW-0012">Acyltransferase</keyword>
<proteinExistence type="predicted"/>
<evidence type="ECO:0000256" key="6">
    <source>
        <dbReference type="SAM" id="Phobius"/>
    </source>
</evidence>
<keyword evidence="2" id="KW-0444">Lipid biosynthesis</keyword>
<keyword evidence="6" id="KW-0812">Transmembrane</keyword>
<dbReference type="PANTHER" id="PTHR10434:SF64">
    <property type="entry name" value="1-ACYL-SN-GLYCEROL-3-PHOSPHATE ACYLTRANSFERASE-RELATED"/>
    <property type="match status" value="1"/>
</dbReference>
<keyword evidence="6" id="KW-1133">Transmembrane helix</keyword>
<dbReference type="InterPro" id="IPR002123">
    <property type="entry name" value="Plipid/glycerol_acylTrfase"/>
</dbReference>
<evidence type="ECO:0000259" key="7">
    <source>
        <dbReference type="SMART" id="SM00563"/>
    </source>
</evidence>
<dbReference type="SUPFAM" id="SSF69593">
    <property type="entry name" value="Glycerol-3-phosphate (1)-acyltransferase"/>
    <property type="match status" value="1"/>
</dbReference>
<dbReference type="Pfam" id="PF01553">
    <property type="entry name" value="Acyltransferase"/>
    <property type="match status" value="1"/>
</dbReference>
<feature type="transmembrane region" description="Helical" evidence="6">
    <location>
        <begin position="12"/>
        <end position="32"/>
    </location>
</feature>
<comment type="pathway">
    <text evidence="1">Lipid metabolism.</text>
</comment>
<evidence type="ECO:0000256" key="3">
    <source>
        <dbReference type="ARBA" id="ARBA00022679"/>
    </source>
</evidence>
<dbReference type="CDD" id="cd07989">
    <property type="entry name" value="LPLAT_AGPAT-like"/>
    <property type="match status" value="1"/>
</dbReference>
<comment type="caution">
    <text evidence="8">The sequence shown here is derived from an EMBL/GenBank/DDBJ whole genome shotgun (WGS) entry which is preliminary data.</text>
</comment>
<dbReference type="GO" id="GO:0006654">
    <property type="term" value="P:phosphatidic acid biosynthetic process"/>
    <property type="evidence" value="ECO:0007669"/>
    <property type="project" value="TreeGrafter"/>
</dbReference>
<dbReference type="AlphaFoldDB" id="A0A2S5AC77"/>
<keyword evidence="3 8" id="KW-0808">Transferase</keyword>
<dbReference type="RefSeq" id="WP_103805745.1">
    <property type="nucleotide sequence ID" value="NZ_PQVG01000004.1"/>
</dbReference>
<accession>A0A2S5AC77</accession>
<organism evidence="8 9">
    <name type="scientific">Flavobacterium alvei</name>
    <dbReference type="NCBI Taxonomy" id="2080416"/>
    <lineage>
        <taxon>Bacteria</taxon>
        <taxon>Pseudomonadati</taxon>
        <taxon>Bacteroidota</taxon>
        <taxon>Flavobacteriia</taxon>
        <taxon>Flavobacteriales</taxon>
        <taxon>Flavobacteriaceae</taxon>
        <taxon>Flavobacterium</taxon>
    </lineage>
</organism>
<keyword evidence="6" id="KW-0472">Membrane</keyword>
<dbReference type="OrthoDB" id="9803035at2"/>
<evidence type="ECO:0000313" key="8">
    <source>
        <dbReference type="EMBL" id="POY39857.1"/>
    </source>
</evidence>
<dbReference type="GO" id="GO:0003841">
    <property type="term" value="F:1-acylglycerol-3-phosphate O-acyltransferase activity"/>
    <property type="evidence" value="ECO:0007669"/>
    <property type="project" value="TreeGrafter"/>
</dbReference>
<reference evidence="8 9" key="1">
    <citation type="submission" date="2018-01" db="EMBL/GenBank/DDBJ databases">
        <authorList>
            <person name="Gaut B.S."/>
            <person name="Morton B.R."/>
            <person name="Clegg M.T."/>
            <person name="Duvall M.R."/>
        </authorList>
    </citation>
    <scope>NUCLEOTIDE SEQUENCE [LARGE SCALE GENOMIC DNA]</scope>
    <source>
        <strain evidence="8 9">HR-AY</strain>
    </source>
</reference>
<gene>
    <name evidence="8" type="ORF">C3L50_08480</name>
</gene>
<dbReference type="SMART" id="SM00563">
    <property type="entry name" value="PlsC"/>
    <property type="match status" value="1"/>
</dbReference>
<sequence length="244" mass="28116">MKKILLYPITLFYYFVYMVVLCTIQPLQWLAFKIFGDKGLKISFDYVAFFSLKCNNILGTRFTFENRELIPKGVPVIFVANHQSLLDTAGIIWYLRKFNCLFVTKQELAKGIPSISYFLRNGKYVCIDRSNPKQAIPKIKSLAEYIEKENYSAVIFPEGTRSKTGIPNTFAESGLKILCKYAPSAYIVPITINNSWKVYQYGYFPLSVGHHLFFTVQKPLKVSDYSFEEILKKTEKSIIDGIKN</sequence>
<evidence type="ECO:0000256" key="1">
    <source>
        <dbReference type="ARBA" id="ARBA00005189"/>
    </source>
</evidence>
<protein>
    <submittedName>
        <fullName evidence="8">1-acyl-sn-glycerol-3-phosphate acyltransferase</fullName>
    </submittedName>
</protein>
<evidence type="ECO:0000256" key="2">
    <source>
        <dbReference type="ARBA" id="ARBA00022516"/>
    </source>
</evidence>
<keyword evidence="9" id="KW-1185">Reference proteome</keyword>
<keyword evidence="4" id="KW-0443">Lipid metabolism</keyword>
<name>A0A2S5AC77_9FLAO</name>
<dbReference type="Proteomes" id="UP000237310">
    <property type="component" value="Unassembled WGS sequence"/>
</dbReference>
<dbReference type="EMBL" id="PQVG01000004">
    <property type="protein sequence ID" value="POY39857.1"/>
    <property type="molecule type" value="Genomic_DNA"/>
</dbReference>
<evidence type="ECO:0000256" key="5">
    <source>
        <dbReference type="ARBA" id="ARBA00023315"/>
    </source>
</evidence>
<feature type="domain" description="Phospholipid/glycerol acyltransferase" evidence="7">
    <location>
        <begin position="76"/>
        <end position="195"/>
    </location>
</feature>